<proteinExistence type="predicted"/>
<name>A0A916Z8C1_9BACT</name>
<keyword evidence="1" id="KW-0732">Signal</keyword>
<gene>
    <name evidence="2" type="ORF">GCM10011514_51770</name>
</gene>
<feature type="signal peptide" evidence="1">
    <location>
        <begin position="1"/>
        <end position="18"/>
    </location>
</feature>
<evidence type="ECO:0000313" key="3">
    <source>
        <dbReference type="Proteomes" id="UP000609064"/>
    </source>
</evidence>
<evidence type="ECO:0008006" key="4">
    <source>
        <dbReference type="Google" id="ProtNLM"/>
    </source>
</evidence>
<keyword evidence="3" id="KW-1185">Reference proteome</keyword>
<evidence type="ECO:0000313" key="2">
    <source>
        <dbReference type="EMBL" id="GGD81335.1"/>
    </source>
</evidence>
<dbReference type="InterPro" id="IPR043749">
    <property type="entry name" value="DUF5694"/>
</dbReference>
<organism evidence="2 3">
    <name type="scientific">Emticicia aquatilis</name>
    <dbReference type="NCBI Taxonomy" id="1537369"/>
    <lineage>
        <taxon>Bacteria</taxon>
        <taxon>Pseudomonadati</taxon>
        <taxon>Bacteroidota</taxon>
        <taxon>Cytophagia</taxon>
        <taxon>Cytophagales</taxon>
        <taxon>Leadbetterellaceae</taxon>
        <taxon>Emticicia</taxon>
    </lineage>
</organism>
<reference evidence="2" key="2">
    <citation type="submission" date="2020-09" db="EMBL/GenBank/DDBJ databases">
        <authorList>
            <person name="Sun Q."/>
            <person name="Zhou Y."/>
        </authorList>
    </citation>
    <scope>NUCLEOTIDE SEQUENCE</scope>
    <source>
        <strain evidence="2">CGMCC 1.15958</strain>
    </source>
</reference>
<dbReference type="AlphaFoldDB" id="A0A916Z8C1"/>
<dbReference type="EMBL" id="BMKK01000017">
    <property type="protein sequence ID" value="GGD81335.1"/>
    <property type="molecule type" value="Genomic_DNA"/>
</dbReference>
<accession>A0A916Z8C1</accession>
<reference evidence="2" key="1">
    <citation type="journal article" date="2014" name="Int. J. Syst. Evol. Microbiol.">
        <title>Complete genome sequence of Corynebacterium casei LMG S-19264T (=DSM 44701T), isolated from a smear-ripened cheese.</title>
        <authorList>
            <consortium name="US DOE Joint Genome Institute (JGI-PGF)"/>
            <person name="Walter F."/>
            <person name="Albersmeier A."/>
            <person name="Kalinowski J."/>
            <person name="Ruckert C."/>
        </authorList>
    </citation>
    <scope>NUCLEOTIDE SEQUENCE</scope>
    <source>
        <strain evidence="2">CGMCC 1.15958</strain>
    </source>
</reference>
<sequence>MKKLLFILLIAAAQTAFPQTPTQDLEVLMIGASHSYDPKTPQDLTGIHAKIRAFKPNAIFGEWLSIEDEKALKNYWNKENVLKRYERLKSRKAIPESELGKEIARYEAIVDKNPKDMKARVDLAVAHYLNFDAGNGYFQMWHVAKHLQKNPKDTVVFNYSKKMFLPASMDSVHKMVANYIDDEYDYIAHPMMLELGIKKMYPMDSQRWDEKWSIAWGNADSVFYAHRDKYKTDSLSEMGKKVSDLRKLVKNRMDYLMADAAKVYGENHATEALNGPQMTEWLYRINFVSDEYRQLDFFPADLYGWMLNYWWHRNNDMCDNTINRAKANGFKRVTIVVGANHAAIMSKIFKEKGVKVININDAPAK</sequence>
<dbReference type="Pfam" id="PF18950">
    <property type="entry name" value="DUF5694"/>
    <property type="match status" value="1"/>
</dbReference>
<protein>
    <recommendedName>
        <fullName evidence="4">TraB/GumN family protein</fullName>
    </recommendedName>
</protein>
<evidence type="ECO:0000256" key="1">
    <source>
        <dbReference type="SAM" id="SignalP"/>
    </source>
</evidence>
<dbReference type="RefSeq" id="WP_188771029.1">
    <property type="nucleotide sequence ID" value="NZ_BMKK01000017.1"/>
</dbReference>
<comment type="caution">
    <text evidence="2">The sequence shown here is derived from an EMBL/GenBank/DDBJ whole genome shotgun (WGS) entry which is preliminary data.</text>
</comment>
<feature type="chain" id="PRO_5037387312" description="TraB/GumN family protein" evidence="1">
    <location>
        <begin position="19"/>
        <end position="365"/>
    </location>
</feature>
<dbReference type="Proteomes" id="UP000609064">
    <property type="component" value="Unassembled WGS sequence"/>
</dbReference>